<dbReference type="AlphaFoldDB" id="Q11FT2"/>
<dbReference type="SUPFAM" id="SSF46785">
    <property type="entry name" value="Winged helix' DNA-binding domain"/>
    <property type="match status" value="1"/>
</dbReference>
<dbReference type="Gene3D" id="1.10.10.10">
    <property type="entry name" value="Winged helix-like DNA-binding domain superfamily/Winged helix DNA-binding domain"/>
    <property type="match status" value="1"/>
</dbReference>
<evidence type="ECO:0000313" key="2">
    <source>
        <dbReference type="EMBL" id="ABG63743.1"/>
    </source>
</evidence>
<dbReference type="EMBL" id="CP000390">
    <property type="protein sequence ID" value="ABG63743.1"/>
    <property type="molecule type" value="Genomic_DNA"/>
</dbReference>
<dbReference type="KEGG" id="mes:Meso_2356"/>
<accession>Q11FT2</accession>
<feature type="domain" description="Helix-turn-helix type 11" evidence="1">
    <location>
        <begin position="16"/>
        <end position="59"/>
    </location>
</feature>
<proteinExistence type="predicted"/>
<evidence type="ECO:0000259" key="1">
    <source>
        <dbReference type="Pfam" id="PF08279"/>
    </source>
</evidence>
<dbReference type="InterPro" id="IPR036388">
    <property type="entry name" value="WH-like_DNA-bd_sf"/>
</dbReference>
<dbReference type="STRING" id="266779.Meso_2356"/>
<name>Q11FT2_CHESB</name>
<dbReference type="OrthoDB" id="9801127at2"/>
<dbReference type="InterPro" id="IPR013196">
    <property type="entry name" value="HTH_11"/>
</dbReference>
<reference evidence="2" key="1">
    <citation type="submission" date="2006-06" db="EMBL/GenBank/DDBJ databases">
        <title>Complete sequence of chromosome of Chelativorans sp. BNC1.</title>
        <authorList>
            <consortium name="US DOE Joint Genome Institute"/>
            <person name="Copeland A."/>
            <person name="Lucas S."/>
            <person name="Lapidus A."/>
            <person name="Barry K."/>
            <person name="Detter J.C."/>
            <person name="Glavina del Rio T."/>
            <person name="Hammon N."/>
            <person name="Israni S."/>
            <person name="Dalin E."/>
            <person name="Tice H."/>
            <person name="Pitluck S."/>
            <person name="Chertkov O."/>
            <person name="Brettin T."/>
            <person name="Bruce D."/>
            <person name="Han C."/>
            <person name="Tapia R."/>
            <person name="Gilna P."/>
            <person name="Schmutz J."/>
            <person name="Larimer F."/>
            <person name="Land M."/>
            <person name="Hauser L."/>
            <person name="Kyrpides N."/>
            <person name="Mikhailova N."/>
            <person name="Richardson P."/>
        </authorList>
    </citation>
    <scope>NUCLEOTIDE SEQUENCE</scope>
    <source>
        <strain evidence="2">BNC1</strain>
    </source>
</reference>
<sequence>MRYDRGLAISRRHEELLNLVSSGAYSSDALAKKLGVSPPTIYRDVLFLKRQGHPIESVRLSAKWAYRLVGGNESPSNRKRRGTR</sequence>
<dbReference type="eggNOG" id="COG1349">
    <property type="taxonomic scope" value="Bacteria"/>
</dbReference>
<dbReference type="HOGENOM" id="CLU_2521563_0_0_5"/>
<organism evidence="2">
    <name type="scientific">Chelativorans sp. (strain BNC1)</name>
    <dbReference type="NCBI Taxonomy" id="266779"/>
    <lineage>
        <taxon>Bacteria</taxon>
        <taxon>Pseudomonadati</taxon>
        <taxon>Pseudomonadota</taxon>
        <taxon>Alphaproteobacteria</taxon>
        <taxon>Hyphomicrobiales</taxon>
        <taxon>Phyllobacteriaceae</taxon>
        <taxon>Chelativorans</taxon>
    </lineage>
</organism>
<dbReference type="InterPro" id="IPR036390">
    <property type="entry name" value="WH_DNA-bd_sf"/>
</dbReference>
<gene>
    <name evidence="2" type="ordered locus">Meso_2356</name>
</gene>
<protein>
    <submittedName>
        <fullName evidence="2">Helix-turn-helix, type 11</fullName>
    </submittedName>
</protein>
<dbReference type="Pfam" id="PF08279">
    <property type="entry name" value="HTH_11"/>
    <property type="match status" value="1"/>
</dbReference>